<proteinExistence type="predicted"/>
<feature type="compositionally biased region" description="Basic and acidic residues" evidence="1">
    <location>
        <begin position="656"/>
        <end position="681"/>
    </location>
</feature>
<feature type="region of interest" description="Disordered" evidence="1">
    <location>
        <begin position="28"/>
        <end position="59"/>
    </location>
</feature>
<dbReference type="AlphaFoldDB" id="A0A8J8NYE6"/>
<evidence type="ECO:0000313" key="2">
    <source>
        <dbReference type="EMBL" id="TNV82376.1"/>
    </source>
</evidence>
<evidence type="ECO:0000313" key="3">
    <source>
        <dbReference type="Proteomes" id="UP000785679"/>
    </source>
</evidence>
<protein>
    <submittedName>
        <fullName evidence="2">Uncharacterized protein</fullName>
    </submittedName>
</protein>
<feature type="compositionally biased region" description="Polar residues" evidence="1">
    <location>
        <begin position="28"/>
        <end position="43"/>
    </location>
</feature>
<dbReference type="Proteomes" id="UP000785679">
    <property type="component" value="Unassembled WGS sequence"/>
</dbReference>
<organism evidence="2 3">
    <name type="scientific">Halteria grandinella</name>
    <dbReference type="NCBI Taxonomy" id="5974"/>
    <lineage>
        <taxon>Eukaryota</taxon>
        <taxon>Sar</taxon>
        <taxon>Alveolata</taxon>
        <taxon>Ciliophora</taxon>
        <taxon>Intramacronucleata</taxon>
        <taxon>Spirotrichea</taxon>
        <taxon>Stichotrichia</taxon>
        <taxon>Sporadotrichida</taxon>
        <taxon>Halteriidae</taxon>
        <taxon>Halteria</taxon>
    </lineage>
</organism>
<gene>
    <name evidence="2" type="ORF">FGO68_gene11792</name>
</gene>
<accession>A0A8J8NYE6</accession>
<sequence>MGTGIIIEPQSSSKFAKALPPLIKQFPSQHATQLKQQEQNLQRATGGLSQMSGSSSGQLREQFQIRFKGRTHLINKEGHIGVAKNTTIPIMKSVNQPGDMTKSTPMKAPQSAISDFQNLAESAVSNNPQQLQITQIHHHHHHHHHHSPAQSPDLINYDLAPIPKTVGPLGLSPEQKAYDSPMVMGGRSRRGVVGEDGATIQQHNRINTRFSSIKKGPQIAATNQGDGGLQLPYYPLTEQKPKNILTSEDSGIEPRNLARIGSQVRMGQDNISISHNESIASLKQDTGNHGYIRSKTTLMLGEQQQSLPQVDTKPLMVNSRNSAHRVGLRKRQMTQFLNQINRINNQPQNEESSLGHLQLKTGRSVHLRAPSHQILMQNSNTQSIPIFLGSGAILEDDGSTTLYQNDYYQERIPMQIPRSALPGSQISMMPSIQTRIPIHPSFMQAPAYQDKPYAYSPILPQYNLLQPILQNNTQFFNQRGHHLRSSLSYLGPPPQPSSNLQPSYLGYSIPLTTNPYPAKQNFDQRSNDIPRSATGFLMPQYNNPRLPQLSKYHEFLNHSLLVQATQGGNSHLYNSFDGAVQNQYLGIPINQTGLILNEMAHPTGVNEYQNQSVDYGEVKRRRKNSVQIVASQKHAIGGQQVKQGERGLERQSSLRMPEEQGKVRNLRQRKEAILSQRDIQE</sequence>
<reference evidence="2" key="1">
    <citation type="submission" date="2019-06" db="EMBL/GenBank/DDBJ databases">
        <authorList>
            <person name="Zheng W."/>
        </authorList>
    </citation>
    <scope>NUCLEOTIDE SEQUENCE</scope>
    <source>
        <strain evidence="2">QDHG01</strain>
    </source>
</reference>
<comment type="caution">
    <text evidence="2">The sequence shown here is derived from an EMBL/GenBank/DDBJ whole genome shotgun (WGS) entry which is preliminary data.</text>
</comment>
<keyword evidence="3" id="KW-1185">Reference proteome</keyword>
<dbReference type="EMBL" id="RRYP01005035">
    <property type="protein sequence ID" value="TNV82376.1"/>
    <property type="molecule type" value="Genomic_DNA"/>
</dbReference>
<feature type="compositionally biased region" description="Low complexity" evidence="1">
    <location>
        <begin position="46"/>
        <end position="59"/>
    </location>
</feature>
<feature type="region of interest" description="Disordered" evidence="1">
    <location>
        <begin position="635"/>
        <end position="681"/>
    </location>
</feature>
<name>A0A8J8NYE6_HALGN</name>
<evidence type="ECO:0000256" key="1">
    <source>
        <dbReference type="SAM" id="MobiDB-lite"/>
    </source>
</evidence>